<feature type="domain" description="Legume lectin" evidence="3">
    <location>
        <begin position="42"/>
        <end position="126"/>
    </location>
</feature>
<reference evidence="4" key="1">
    <citation type="submission" date="2019-03" db="EMBL/GenBank/DDBJ databases">
        <authorList>
            <person name="Mank J."/>
            <person name="Almeida P."/>
        </authorList>
    </citation>
    <scope>NUCLEOTIDE SEQUENCE</scope>
    <source>
        <strain evidence="4">78183</strain>
    </source>
</reference>
<dbReference type="GO" id="GO:0030246">
    <property type="term" value="F:carbohydrate binding"/>
    <property type="evidence" value="ECO:0007669"/>
    <property type="project" value="UniProtKB-KW"/>
</dbReference>
<dbReference type="SUPFAM" id="SSF49899">
    <property type="entry name" value="Concanavalin A-like lectins/glucanases"/>
    <property type="match status" value="1"/>
</dbReference>
<dbReference type="PROSITE" id="PS51257">
    <property type="entry name" value="PROKAR_LIPOPROTEIN"/>
    <property type="match status" value="1"/>
</dbReference>
<sequence length="135" mass="15351">MNGDRNQQWPVLVMQSCLQPLLQNHVKPSRSPTSPADFSEIPTKKQSILCFTKANFHSPSQFAHLSFSLQTKTRKINHVGYDINSMRSNLSVPAAYFLDLISRNLIQAWVDYDSVKDLLEVRLSLSSAKRFLLVS</sequence>
<evidence type="ECO:0000256" key="1">
    <source>
        <dbReference type="ARBA" id="ARBA00007606"/>
    </source>
</evidence>
<accession>A0A6N2NCC1</accession>
<keyword evidence="2" id="KW-0430">Lectin</keyword>
<evidence type="ECO:0000259" key="3">
    <source>
        <dbReference type="Pfam" id="PF00139"/>
    </source>
</evidence>
<evidence type="ECO:0000256" key="2">
    <source>
        <dbReference type="ARBA" id="ARBA00022734"/>
    </source>
</evidence>
<dbReference type="Pfam" id="PF00139">
    <property type="entry name" value="Lectin_legB"/>
    <property type="match status" value="1"/>
</dbReference>
<dbReference type="InterPro" id="IPR001220">
    <property type="entry name" value="Legume_lectin_dom"/>
</dbReference>
<organism evidence="4">
    <name type="scientific">Salix viminalis</name>
    <name type="common">Common osier</name>
    <name type="synonym">Basket willow</name>
    <dbReference type="NCBI Taxonomy" id="40686"/>
    <lineage>
        <taxon>Eukaryota</taxon>
        <taxon>Viridiplantae</taxon>
        <taxon>Streptophyta</taxon>
        <taxon>Embryophyta</taxon>
        <taxon>Tracheophyta</taxon>
        <taxon>Spermatophyta</taxon>
        <taxon>Magnoliopsida</taxon>
        <taxon>eudicotyledons</taxon>
        <taxon>Gunneridae</taxon>
        <taxon>Pentapetalae</taxon>
        <taxon>rosids</taxon>
        <taxon>fabids</taxon>
        <taxon>Malpighiales</taxon>
        <taxon>Salicaceae</taxon>
        <taxon>Saliceae</taxon>
        <taxon>Salix</taxon>
    </lineage>
</organism>
<dbReference type="AlphaFoldDB" id="A0A6N2NCC1"/>
<dbReference type="InterPro" id="IPR053761">
    <property type="entry name" value="Leguminous_Lectin_Domain_sf"/>
</dbReference>
<name>A0A6N2NCC1_SALVM</name>
<evidence type="ECO:0000313" key="4">
    <source>
        <dbReference type="EMBL" id="VFU64734.1"/>
    </source>
</evidence>
<dbReference type="InterPro" id="IPR013320">
    <property type="entry name" value="ConA-like_dom_sf"/>
</dbReference>
<protein>
    <recommendedName>
        <fullName evidence="3">Legume lectin domain-containing protein</fullName>
    </recommendedName>
</protein>
<comment type="similarity">
    <text evidence="1">Belongs to the leguminous lectin family.</text>
</comment>
<dbReference type="Gene3D" id="2.60.40.4220">
    <property type="match status" value="1"/>
</dbReference>
<proteinExistence type="inferred from homology"/>
<dbReference type="EMBL" id="CAADRP010002262">
    <property type="protein sequence ID" value="VFU64734.1"/>
    <property type="molecule type" value="Genomic_DNA"/>
</dbReference>
<gene>
    <name evidence="4" type="ORF">SVIM_LOCUS495827</name>
</gene>